<evidence type="ECO:0000256" key="3">
    <source>
        <dbReference type="ARBA" id="ARBA00022490"/>
    </source>
</evidence>
<reference evidence="9 10" key="1">
    <citation type="submission" date="2017-03" db="EMBL/GenBank/DDBJ databases">
        <title>Genome of the blue death feigning beetle - Asbolus verrucosus.</title>
        <authorList>
            <person name="Rider S.D."/>
        </authorList>
    </citation>
    <scope>NUCLEOTIDE SEQUENCE [LARGE SCALE GENOMIC DNA]</scope>
    <source>
        <strain evidence="9">Butters</strain>
        <tissue evidence="9">Head and leg muscle</tissue>
    </source>
</reference>
<dbReference type="GO" id="GO:0004726">
    <property type="term" value="F:non-membrane spanning protein tyrosine phosphatase activity"/>
    <property type="evidence" value="ECO:0007669"/>
    <property type="project" value="InterPro"/>
</dbReference>
<dbReference type="PRINTS" id="PR00719">
    <property type="entry name" value="LMWPTPASE"/>
</dbReference>
<dbReference type="OrthoDB" id="3388at2759"/>
<keyword evidence="5 7" id="KW-0904">Protein phosphatase</keyword>
<feature type="domain" description="Phosphotyrosine protein phosphatase I" evidence="8">
    <location>
        <begin position="5"/>
        <end position="126"/>
    </location>
</feature>
<gene>
    <name evidence="9" type="ORF">BDFB_000700</name>
</gene>
<comment type="subcellular location">
    <subcellularLocation>
        <location evidence="1 7">Cytoplasm</location>
    </subcellularLocation>
</comment>
<comment type="caution">
    <text evidence="9">The sequence shown here is derived from an EMBL/GenBank/DDBJ whole genome shotgun (WGS) entry which is preliminary data.</text>
</comment>
<dbReference type="InterPro" id="IPR023485">
    <property type="entry name" value="Ptyr_pPase"/>
</dbReference>
<evidence type="ECO:0000256" key="7">
    <source>
        <dbReference type="RuleBase" id="RU368115"/>
    </source>
</evidence>
<dbReference type="AlphaFoldDB" id="A0A482VI84"/>
<dbReference type="EC" id="3.1.3.48" evidence="7"/>
<proteinExistence type="inferred from homology"/>
<dbReference type="PRINTS" id="PR00720">
    <property type="entry name" value="MAMMALPTPASE"/>
</dbReference>
<evidence type="ECO:0000256" key="2">
    <source>
        <dbReference type="ARBA" id="ARBA00011063"/>
    </source>
</evidence>
<dbReference type="PANTHER" id="PTHR11717">
    <property type="entry name" value="LOW MOLECULAR WEIGHT PROTEIN TYROSINE PHOSPHATASE"/>
    <property type="match status" value="1"/>
</dbReference>
<accession>A0A482VI84</accession>
<comment type="function">
    <text evidence="7">Acts on tyrosine phosphorylated proteins, low-MW aryl phosphates and natural and synthetic acyl phosphates.</text>
</comment>
<dbReference type="GO" id="GO:0003993">
    <property type="term" value="F:acid phosphatase activity"/>
    <property type="evidence" value="ECO:0007669"/>
    <property type="project" value="UniProtKB-UniRule"/>
</dbReference>
<dbReference type="CDD" id="cd16343">
    <property type="entry name" value="LMWPTP"/>
    <property type="match status" value="1"/>
</dbReference>
<dbReference type="SUPFAM" id="SSF52788">
    <property type="entry name" value="Phosphotyrosine protein phosphatases I"/>
    <property type="match status" value="1"/>
</dbReference>
<dbReference type="InterPro" id="IPR050438">
    <property type="entry name" value="LMW_PTPase"/>
</dbReference>
<organism evidence="9 10">
    <name type="scientific">Asbolus verrucosus</name>
    <name type="common">Desert ironclad beetle</name>
    <dbReference type="NCBI Taxonomy" id="1661398"/>
    <lineage>
        <taxon>Eukaryota</taxon>
        <taxon>Metazoa</taxon>
        <taxon>Ecdysozoa</taxon>
        <taxon>Arthropoda</taxon>
        <taxon>Hexapoda</taxon>
        <taxon>Insecta</taxon>
        <taxon>Pterygota</taxon>
        <taxon>Neoptera</taxon>
        <taxon>Endopterygota</taxon>
        <taxon>Coleoptera</taxon>
        <taxon>Polyphaga</taxon>
        <taxon>Cucujiformia</taxon>
        <taxon>Tenebrionidae</taxon>
        <taxon>Pimeliinae</taxon>
        <taxon>Asbolus</taxon>
    </lineage>
</organism>
<keyword evidence="3 7" id="KW-0963">Cytoplasm</keyword>
<evidence type="ECO:0000256" key="1">
    <source>
        <dbReference type="ARBA" id="ARBA00004496"/>
    </source>
</evidence>
<dbReference type="InterPro" id="IPR017867">
    <property type="entry name" value="Tyr_phospatase_low_mol_wt"/>
</dbReference>
<dbReference type="FunFam" id="3.40.50.2300:FF:000105">
    <property type="entry name" value="Low molecular weight phosphotyrosine protein"/>
    <property type="match status" value="1"/>
</dbReference>
<keyword evidence="10" id="KW-1185">Reference proteome</keyword>
<evidence type="ECO:0000313" key="10">
    <source>
        <dbReference type="Proteomes" id="UP000292052"/>
    </source>
</evidence>
<dbReference type="InterPro" id="IPR036196">
    <property type="entry name" value="Ptyr_pPase_sf"/>
</dbReference>
<sequence length="127" mass="14114">MPKTKGALFVCLGNICRSPIAEAVFQHLIKDRGISDQWRVDSAGLGGWHTGNLADSRARATLAQHNIQYDNRARQIDPQDFHDFDYIFGMDNNNISSLKREAPNNSKAKILLLGSFDPEGVGNPGRY</sequence>
<evidence type="ECO:0000256" key="5">
    <source>
        <dbReference type="ARBA" id="ARBA00022912"/>
    </source>
</evidence>
<comment type="catalytic activity">
    <reaction evidence="7">
        <text>O-phospho-L-tyrosyl-[protein] + H2O = L-tyrosyl-[protein] + phosphate</text>
        <dbReference type="Rhea" id="RHEA:10684"/>
        <dbReference type="Rhea" id="RHEA-COMP:10136"/>
        <dbReference type="Rhea" id="RHEA-COMP:20101"/>
        <dbReference type="ChEBI" id="CHEBI:15377"/>
        <dbReference type="ChEBI" id="CHEBI:43474"/>
        <dbReference type="ChEBI" id="CHEBI:46858"/>
        <dbReference type="ChEBI" id="CHEBI:61978"/>
        <dbReference type="EC" id="3.1.3.48"/>
    </reaction>
</comment>
<evidence type="ECO:0000259" key="8">
    <source>
        <dbReference type="SMART" id="SM00226"/>
    </source>
</evidence>
<feature type="active site" evidence="6">
    <location>
        <position position="17"/>
    </location>
</feature>
<keyword evidence="4 7" id="KW-0378">Hydrolase</keyword>
<dbReference type="Proteomes" id="UP000292052">
    <property type="component" value="Unassembled WGS sequence"/>
</dbReference>
<dbReference type="EC" id="3.1.3.2" evidence="7"/>
<dbReference type="GO" id="GO:0005737">
    <property type="term" value="C:cytoplasm"/>
    <property type="evidence" value="ECO:0007669"/>
    <property type="project" value="UniProtKB-SubCell"/>
</dbReference>
<dbReference type="STRING" id="1661398.A0A482VI84"/>
<feature type="active site" description="Nucleophile" evidence="6">
    <location>
        <position position="11"/>
    </location>
</feature>
<dbReference type="Pfam" id="PF01451">
    <property type="entry name" value="LMWPc"/>
    <property type="match status" value="1"/>
</dbReference>
<comment type="similarity">
    <text evidence="2 7">Belongs to the low molecular weight phosphotyrosine protein phosphatase family.</text>
</comment>
<evidence type="ECO:0000256" key="6">
    <source>
        <dbReference type="PIRSR" id="PIRSR617867-1"/>
    </source>
</evidence>
<dbReference type="SMART" id="SM00226">
    <property type="entry name" value="LMWPc"/>
    <property type="match status" value="1"/>
</dbReference>
<evidence type="ECO:0000256" key="4">
    <source>
        <dbReference type="ARBA" id="ARBA00022801"/>
    </source>
</evidence>
<evidence type="ECO:0000313" key="9">
    <source>
        <dbReference type="EMBL" id="RZC32247.1"/>
    </source>
</evidence>
<comment type="catalytic activity">
    <reaction evidence="7">
        <text>a phosphate monoester + H2O = an alcohol + phosphate</text>
        <dbReference type="Rhea" id="RHEA:15017"/>
        <dbReference type="ChEBI" id="CHEBI:15377"/>
        <dbReference type="ChEBI" id="CHEBI:30879"/>
        <dbReference type="ChEBI" id="CHEBI:43474"/>
        <dbReference type="ChEBI" id="CHEBI:67140"/>
        <dbReference type="EC" id="3.1.3.2"/>
    </reaction>
</comment>
<dbReference type="Gene3D" id="3.40.50.2300">
    <property type="match status" value="1"/>
</dbReference>
<dbReference type="EMBL" id="QDEB01098615">
    <property type="protein sequence ID" value="RZC32247.1"/>
    <property type="molecule type" value="Genomic_DNA"/>
</dbReference>
<dbReference type="InterPro" id="IPR002115">
    <property type="entry name" value="Tyr_Pase_low_mol_wt_mml"/>
</dbReference>
<protein>
    <recommendedName>
        <fullName evidence="7">Low molecular weight phosphotyrosine protein phosphatase</fullName>
        <shortName evidence="7">LMW-PTP</shortName>
        <shortName evidence="7">LMW-PTPase</shortName>
        <ecNumber evidence="7">3.1.3.2</ecNumber>
        <ecNumber evidence="7">3.1.3.48</ecNumber>
    </recommendedName>
    <alternativeName>
        <fullName evidence="7">Low molecular weight cytosolic acid phosphatase</fullName>
    </alternativeName>
</protein>
<name>A0A482VI84_ASBVE</name>
<dbReference type="PANTHER" id="PTHR11717:SF7">
    <property type="entry name" value="LOW MOLECULAR WEIGHT PHOSPHOTYROSINE PROTEIN PHOSPHATASE"/>
    <property type="match status" value="1"/>
</dbReference>